<dbReference type="PROSITE" id="PS50893">
    <property type="entry name" value="ABC_TRANSPORTER_2"/>
    <property type="match status" value="1"/>
</dbReference>
<keyword evidence="6" id="KW-0046">Antibiotic resistance</keyword>
<evidence type="ECO:0000256" key="1">
    <source>
        <dbReference type="ARBA" id="ARBA00004202"/>
    </source>
</evidence>
<accession>Q2MG19</accession>
<dbReference type="Pfam" id="PF00005">
    <property type="entry name" value="ABC_tran"/>
    <property type="match status" value="1"/>
</dbReference>
<evidence type="ECO:0000256" key="3">
    <source>
        <dbReference type="ARBA" id="ARBA00022448"/>
    </source>
</evidence>
<dbReference type="GO" id="GO:0005524">
    <property type="term" value="F:ATP binding"/>
    <property type="evidence" value="ECO:0007669"/>
    <property type="project" value="UniProtKB-KW"/>
</dbReference>
<dbReference type="InterPro" id="IPR003439">
    <property type="entry name" value="ABC_transporter-like_ATP-bd"/>
</dbReference>
<dbReference type="PANTHER" id="PTHR42711">
    <property type="entry name" value="ABC TRANSPORTER ATP-BINDING PROTEIN"/>
    <property type="match status" value="1"/>
</dbReference>
<proteinExistence type="inferred from homology"/>
<comment type="similarity">
    <text evidence="2">Belongs to the ABC transporter superfamily.</text>
</comment>
<organism evidence="8">
    <name type="scientific">Micromonospora echinospora</name>
    <name type="common">Micromonospora purpurea</name>
    <dbReference type="NCBI Taxonomy" id="1877"/>
    <lineage>
        <taxon>Bacteria</taxon>
        <taxon>Bacillati</taxon>
        <taxon>Actinomycetota</taxon>
        <taxon>Actinomycetes</taxon>
        <taxon>Micromonosporales</taxon>
        <taxon>Micromonosporaceae</taxon>
        <taxon>Micromonospora</taxon>
    </lineage>
</organism>
<dbReference type="EMBL" id="AJ628149">
    <property type="protein sequence ID" value="CAI05930.1"/>
    <property type="molecule type" value="Genomic_DNA"/>
</dbReference>
<feature type="domain" description="ABC transporter" evidence="7">
    <location>
        <begin position="11"/>
        <end position="246"/>
    </location>
</feature>
<evidence type="ECO:0000256" key="6">
    <source>
        <dbReference type="ARBA" id="ARBA00023251"/>
    </source>
</evidence>
<evidence type="ECO:0000256" key="4">
    <source>
        <dbReference type="ARBA" id="ARBA00022741"/>
    </source>
</evidence>
<keyword evidence="5 8" id="KW-0067">ATP-binding</keyword>
<dbReference type="Gene3D" id="3.40.50.300">
    <property type="entry name" value="P-loop containing nucleotide triphosphate hydrolases"/>
    <property type="match status" value="1"/>
</dbReference>
<dbReference type="InterPro" id="IPR050763">
    <property type="entry name" value="ABC_transporter_ATP-binding"/>
</dbReference>
<keyword evidence="4" id="KW-0547">Nucleotide-binding</keyword>
<comment type="subcellular location">
    <subcellularLocation>
        <location evidence="1">Cell membrane</location>
        <topology evidence="1">Peripheral membrane protein</topology>
    </subcellularLocation>
</comment>
<dbReference type="CDD" id="cd03230">
    <property type="entry name" value="ABC_DR_subfamily_A"/>
    <property type="match status" value="1"/>
</dbReference>
<dbReference type="PANTHER" id="PTHR42711:SF5">
    <property type="entry name" value="ABC TRANSPORTER ATP-BINDING PROTEIN NATA"/>
    <property type="match status" value="1"/>
</dbReference>
<protein>
    <submittedName>
        <fullName evidence="8">Putative ATP-binding protein</fullName>
    </submittedName>
</protein>
<dbReference type="InterPro" id="IPR003593">
    <property type="entry name" value="AAA+_ATPase"/>
</dbReference>
<evidence type="ECO:0000256" key="5">
    <source>
        <dbReference type="ARBA" id="ARBA00022840"/>
    </source>
</evidence>
<dbReference type="GO" id="GO:0046677">
    <property type="term" value="P:response to antibiotic"/>
    <property type="evidence" value="ECO:0007669"/>
    <property type="project" value="UniProtKB-KW"/>
</dbReference>
<evidence type="ECO:0000259" key="7">
    <source>
        <dbReference type="PROSITE" id="PS50893"/>
    </source>
</evidence>
<dbReference type="SUPFAM" id="SSF52540">
    <property type="entry name" value="P-loop containing nucleoside triphosphate hydrolases"/>
    <property type="match status" value="1"/>
</dbReference>
<evidence type="ECO:0000256" key="2">
    <source>
        <dbReference type="ARBA" id="ARBA00005417"/>
    </source>
</evidence>
<dbReference type="AlphaFoldDB" id="Q2MG19"/>
<reference evidence="8" key="1">
    <citation type="submission" date="2004-02" db="EMBL/GenBank/DDBJ databases">
        <title>Cloning and sequencing of the gentamicin biosynthetic gene cluster from Micromonospora echinospora DSM 43036.</title>
        <authorList>
            <person name="Aboshanab K.M.A."/>
            <person name="Schmidt-Beissner H."/>
            <person name="Wehmeier U.F."/>
            <person name="Welzel K."/>
            <person name="Vente A."/>
            <person name="Piepersberg W."/>
        </authorList>
    </citation>
    <scope>NUCLEOTIDE SEQUENCE</scope>
    <source>
        <strain evidence="8">DSM 43036</strain>
    </source>
</reference>
<name>Q2MG19_MICEC</name>
<dbReference type="GO" id="GO:0005886">
    <property type="term" value="C:plasma membrane"/>
    <property type="evidence" value="ECO:0007669"/>
    <property type="project" value="UniProtKB-SubCell"/>
</dbReference>
<evidence type="ECO:0000313" key="8">
    <source>
        <dbReference type="EMBL" id="CAI05930.1"/>
    </source>
</evidence>
<dbReference type="SMART" id="SM00382">
    <property type="entry name" value="AAA"/>
    <property type="match status" value="1"/>
</dbReference>
<dbReference type="GO" id="GO:0016887">
    <property type="term" value="F:ATP hydrolysis activity"/>
    <property type="evidence" value="ECO:0007669"/>
    <property type="project" value="InterPro"/>
</dbReference>
<dbReference type="InterPro" id="IPR027417">
    <property type="entry name" value="P-loop_NTPase"/>
</dbReference>
<keyword evidence="3" id="KW-0813">Transport</keyword>
<sequence length="323" mass="35175">MKEKHVARPVVEVSGLSRTFTVRKETVSALRDVTFTLHEGEVVGLLGSNGAGKTTLTKILSALLLPTGGSARILGHDVVRHPRQVRERIGVIFGGETGLYDRLTGRENIRFFAMLNGVRRRQITERIAAALDEVGLTGAADRPVETYSKGMRQRLHIAIGTVHRPRVLLLDEPTIGLDPIEAERLRTAIGRLRDDGVSVLLTSHYLLDVERLADRVLVLADGTISGNMTTGEFARAAGYRAVVTVRARGKVPSELTDGGVGVLVDGIVEDDDVWSARLRVQDWGPTSFAHLSRVLSDADVLDVDVAPVRLEDVYATLDLGGRR</sequence>